<proteinExistence type="inferred from homology"/>
<dbReference type="AlphaFoldDB" id="A0A2T4MGZ4"/>
<keyword evidence="5" id="KW-0378">Hydrolase</keyword>
<feature type="domain" description="Type I restriction modification DNA specificity" evidence="4">
    <location>
        <begin position="21"/>
        <end position="110"/>
    </location>
</feature>
<name>A0A2T4MGZ4_9STAP</name>
<evidence type="ECO:0000313" key="7">
    <source>
        <dbReference type="Proteomes" id="UP000195208"/>
    </source>
</evidence>
<dbReference type="GeneID" id="99804259"/>
<dbReference type="GO" id="GO:0004519">
    <property type="term" value="F:endonuclease activity"/>
    <property type="evidence" value="ECO:0007669"/>
    <property type="project" value="UniProtKB-KW"/>
</dbReference>
<dbReference type="Proteomes" id="UP000195208">
    <property type="component" value="Unassembled WGS sequence"/>
</dbReference>
<dbReference type="SUPFAM" id="SSF116734">
    <property type="entry name" value="DNA methylase specificity domain"/>
    <property type="match status" value="1"/>
</dbReference>
<gene>
    <name evidence="6" type="ORF">B9M88_10305</name>
    <name evidence="5" type="ORF">GLV84_03000</name>
</gene>
<keyword evidence="7" id="KW-1185">Reference proteome</keyword>
<dbReference type="GO" id="GO:0003677">
    <property type="term" value="F:DNA binding"/>
    <property type="evidence" value="ECO:0007669"/>
    <property type="project" value="UniProtKB-KW"/>
</dbReference>
<keyword evidence="3" id="KW-0238">DNA-binding</keyword>
<protein>
    <submittedName>
        <fullName evidence="5">Restriction endonuclease subunit S</fullName>
    </submittedName>
</protein>
<dbReference type="InterPro" id="IPR052021">
    <property type="entry name" value="Type-I_RS_S_subunit"/>
</dbReference>
<evidence type="ECO:0000259" key="4">
    <source>
        <dbReference type="Pfam" id="PF01420"/>
    </source>
</evidence>
<keyword evidence="5" id="KW-0255">Endonuclease</keyword>
<dbReference type="RefSeq" id="WP_082624754.1">
    <property type="nucleotide sequence ID" value="NZ_CP009623.1"/>
</dbReference>
<dbReference type="Gene3D" id="3.90.220.20">
    <property type="entry name" value="DNA methylase specificity domains"/>
    <property type="match status" value="1"/>
</dbReference>
<dbReference type="Proteomes" id="UP000646308">
    <property type="component" value="Unassembled WGS sequence"/>
</dbReference>
<sequence length="123" mass="14530">MHICWLLIVIHRFAFGLSLNQFYSSSDVPTLNLDKNKISESYFMNYISRESYYKKKEYFSSGTGSKRIHEDTLLTFDIMLPSIVEQERIGEFLDKLDNLIKTQSTKLDYLKQLKQALLQKMFV</sequence>
<dbReference type="Pfam" id="PF01420">
    <property type="entry name" value="Methylase_S"/>
    <property type="match status" value="1"/>
</dbReference>
<evidence type="ECO:0000313" key="5">
    <source>
        <dbReference type="EMBL" id="NJI01826.1"/>
    </source>
</evidence>
<evidence type="ECO:0000313" key="8">
    <source>
        <dbReference type="Proteomes" id="UP000646308"/>
    </source>
</evidence>
<dbReference type="PANTHER" id="PTHR30408">
    <property type="entry name" value="TYPE-1 RESTRICTION ENZYME ECOKI SPECIFICITY PROTEIN"/>
    <property type="match status" value="1"/>
</dbReference>
<dbReference type="EMBL" id="NEFX01000019">
    <property type="protein sequence ID" value="OTW30419.1"/>
    <property type="molecule type" value="Genomic_DNA"/>
</dbReference>
<keyword evidence="2" id="KW-0680">Restriction system</keyword>
<evidence type="ECO:0000256" key="3">
    <source>
        <dbReference type="ARBA" id="ARBA00023125"/>
    </source>
</evidence>
<dbReference type="EMBL" id="WMFL01000047">
    <property type="protein sequence ID" value="NJI01826.1"/>
    <property type="molecule type" value="Genomic_DNA"/>
</dbReference>
<dbReference type="OrthoDB" id="9795776at2"/>
<evidence type="ECO:0000256" key="2">
    <source>
        <dbReference type="ARBA" id="ARBA00022747"/>
    </source>
</evidence>
<dbReference type="PANTHER" id="PTHR30408:SF12">
    <property type="entry name" value="TYPE I RESTRICTION ENZYME MJAVIII SPECIFICITY SUBUNIT"/>
    <property type="match status" value="1"/>
</dbReference>
<dbReference type="InterPro" id="IPR044946">
    <property type="entry name" value="Restrct_endonuc_typeI_TRD_sf"/>
</dbReference>
<accession>A0A2T4MGZ4</accession>
<evidence type="ECO:0000313" key="6">
    <source>
        <dbReference type="EMBL" id="OTW30419.1"/>
    </source>
</evidence>
<evidence type="ECO:0000256" key="1">
    <source>
        <dbReference type="ARBA" id="ARBA00010923"/>
    </source>
</evidence>
<reference evidence="6 7" key="1">
    <citation type="submission" date="2017-04" db="EMBL/GenBank/DDBJ databases">
        <title>Staphylococcus agnetis, a potential pathogen in the broiler production.</title>
        <authorList>
            <person name="Poulsen L."/>
        </authorList>
    </citation>
    <scope>NUCLEOTIDE SEQUENCE [LARGE SCALE GENOMIC DNA]</scope>
    <source>
        <strain evidence="6 7">723_310714_2_2_spleen</strain>
    </source>
</reference>
<keyword evidence="5" id="KW-0540">Nuclease</keyword>
<reference evidence="5" key="2">
    <citation type="submission" date="2019-11" db="EMBL/GenBank/DDBJ databases">
        <title>Whole genome comparisons of Staphylococcus agnetis isolates from cattle and chickens.</title>
        <authorList>
            <person name="Rhoads D."/>
            <person name="Shwani A."/>
            <person name="Adkins P."/>
            <person name="Calcutt M."/>
            <person name="Middleton J."/>
        </authorList>
    </citation>
    <scope>NUCLEOTIDE SEQUENCE</scope>
    <source>
        <strain evidence="5">1387</strain>
    </source>
</reference>
<comment type="similarity">
    <text evidence="1">Belongs to the type-I restriction system S methylase family.</text>
</comment>
<organism evidence="5 8">
    <name type="scientific">Staphylococcus agnetis</name>
    <dbReference type="NCBI Taxonomy" id="985762"/>
    <lineage>
        <taxon>Bacteria</taxon>
        <taxon>Bacillati</taxon>
        <taxon>Bacillota</taxon>
        <taxon>Bacilli</taxon>
        <taxon>Bacillales</taxon>
        <taxon>Staphylococcaceae</taxon>
        <taxon>Staphylococcus</taxon>
    </lineage>
</organism>
<dbReference type="InterPro" id="IPR000055">
    <property type="entry name" value="Restrct_endonuc_typeI_TRD"/>
</dbReference>
<dbReference type="GO" id="GO:0009307">
    <property type="term" value="P:DNA restriction-modification system"/>
    <property type="evidence" value="ECO:0007669"/>
    <property type="project" value="UniProtKB-KW"/>
</dbReference>
<comment type="caution">
    <text evidence="5">The sequence shown here is derived from an EMBL/GenBank/DDBJ whole genome shotgun (WGS) entry which is preliminary data.</text>
</comment>